<reference evidence="2" key="1">
    <citation type="submission" date="2016-03" db="EMBL/GenBank/DDBJ databases">
        <title>Mechanisms controlling the formation of the plant cell surface in tip-growing cells are functionally conserved among land plants.</title>
        <authorList>
            <person name="Honkanen S."/>
            <person name="Jones V.A."/>
            <person name="Morieri G."/>
            <person name="Champion C."/>
            <person name="Hetherington A.J."/>
            <person name="Kelly S."/>
            <person name="Saint-Marcoux D."/>
            <person name="Proust H."/>
            <person name="Prescott H."/>
            <person name="Dolan L."/>
        </authorList>
    </citation>
    <scope>NUCLEOTIDE SEQUENCE [LARGE SCALE GENOMIC DNA]</scope>
    <source>
        <tissue evidence="2">Whole gametophyte</tissue>
    </source>
</reference>
<protein>
    <submittedName>
        <fullName evidence="2">Uncharacterized protein</fullName>
    </submittedName>
</protein>
<evidence type="ECO:0000256" key="1">
    <source>
        <dbReference type="SAM" id="MobiDB-lite"/>
    </source>
</evidence>
<proteinExistence type="predicted"/>
<evidence type="ECO:0000313" key="2">
    <source>
        <dbReference type="EMBL" id="OAE19147.1"/>
    </source>
</evidence>
<evidence type="ECO:0000313" key="3">
    <source>
        <dbReference type="Proteomes" id="UP000077202"/>
    </source>
</evidence>
<comment type="caution">
    <text evidence="2">The sequence shown here is derived from an EMBL/GenBank/DDBJ whole genome shotgun (WGS) entry which is preliminary data.</text>
</comment>
<dbReference type="Proteomes" id="UP000077202">
    <property type="component" value="Unassembled WGS sequence"/>
</dbReference>
<feature type="region of interest" description="Disordered" evidence="1">
    <location>
        <begin position="44"/>
        <end position="66"/>
    </location>
</feature>
<organism evidence="2 3">
    <name type="scientific">Marchantia polymorpha subsp. ruderalis</name>
    <dbReference type="NCBI Taxonomy" id="1480154"/>
    <lineage>
        <taxon>Eukaryota</taxon>
        <taxon>Viridiplantae</taxon>
        <taxon>Streptophyta</taxon>
        <taxon>Embryophyta</taxon>
        <taxon>Marchantiophyta</taxon>
        <taxon>Marchantiopsida</taxon>
        <taxon>Marchantiidae</taxon>
        <taxon>Marchantiales</taxon>
        <taxon>Marchantiaceae</taxon>
        <taxon>Marchantia</taxon>
    </lineage>
</organism>
<accession>A0A176VEX9</accession>
<name>A0A176VEX9_MARPO</name>
<keyword evidence="3" id="KW-1185">Reference proteome</keyword>
<sequence length="117" mass="12900">MKVRVPGHGARVAEEERPTYARGLTARRAMNHPGLGTERYVKDVEVDTDEEETPASTPPSPIESGRRIIRSTSAAEVDMEGREEPTSRFGCFQTELDRARALQSAKAESTQARVACK</sequence>
<dbReference type="EMBL" id="LVLJ01003925">
    <property type="protein sequence ID" value="OAE19147.1"/>
    <property type="molecule type" value="Genomic_DNA"/>
</dbReference>
<gene>
    <name evidence="2" type="ORF">AXG93_3828s1030</name>
</gene>
<dbReference type="AlphaFoldDB" id="A0A176VEX9"/>